<evidence type="ECO:0000313" key="1">
    <source>
        <dbReference type="EMBL" id="KAH3841557.1"/>
    </source>
</evidence>
<reference evidence="1" key="1">
    <citation type="journal article" date="2019" name="bioRxiv">
        <title>The Genome of the Zebra Mussel, Dreissena polymorpha: A Resource for Invasive Species Research.</title>
        <authorList>
            <person name="McCartney M.A."/>
            <person name="Auch B."/>
            <person name="Kono T."/>
            <person name="Mallez S."/>
            <person name="Zhang Y."/>
            <person name="Obille A."/>
            <person name="Becker A."/>
            <person name="Abrahante J.E."/>
            <person name="Garbe J."/>
            <person name="Badalamenti J.P."/>
            <person name="Herman A."/>
            <person name="Mangelson H."/>
            <person name="Liachko I."/>
            <person name="Sullivan S."/>
            <person name="Sone E.D."/>
            <person name="Koren S."/>
            <person name="Silverstein K.A.T."/>
            <person name="Beckman K.B."/>
            <person name="Gohl D.M."/>
        </authorList>
    </citation>
    <scope>NUCLEOTIDE SEQUENCE</scope>
    <source>
        <strain evidence="1">Duluth1</strain>
        <tissue evidence="1">Whole animal</tissue>
    </source>
</reference>
<organism evidence="1 2">
    <name type="scientific">Dreissena polymorpha</name>
    <name type="common">Zebra mussel</name>
    <name type="synonym">Mytilus polymorpha</name>
    <dbReference type="NCBI Taxonomy" id="45954"/>
    <lineage>
        <taxon>Eukaryota</taxon>
        <taxon>Metazoa</taxon>
        <taxon>Spiralia</taxon>
        <taxon>Lophotrochozoa</taxon>
        <taxon>Mollusca</taxon>
        <taxon>Bivalvia</taxon>
        <taxon>Autobranchia</taxon>
        <taxon>Heteroconchia</taxon>
        <taxon>Euheterodonta</taxon>
        <taxon>Imparidentia</taxon>
        <taxon>Neoheterodontei</taxon>
        <taxon>Myida</taxon>
        <taxon>Dreissenoidea</taxon>
        <taxon>Dreissenidae</taxon>
        <taxon>Dreissena</taxon>
    </lineage>
</organism>
<evidence type="ECO:0000313" key="2">
    <source>
        <dbReference type="Proteomes" id="UP000828390"/>
    </source>
</evidence>
<protein>
    <submittedName>
        <fullName evidence="1">Uncharacterized protein</fullName>
    </submittedName>
</protein>
<sequence>MIESKYCLPCSDSRKQIQASMKRVLKANTGYHALGLKAITGYLLVRLLDLKAIQVTIGQGLEENTGFDAINRGSKYRPTCNEGWKQKMKMLL</sequence>
<gene>
    <name evidence="1" type="ORF">DPMN_115024</name>
</gene>
<dbReference type="Proteomes" id="UP000828390">
    <property type="component" value="Unassembled WGS sequence"/>
</dbReference>
<reference evidence="1" key="2">
    <citation type="submission" date="2020-11" db="EMBL/GenBank/DDBJ databases">
        <authorList>
            <person name="McCartney M.A."/>
            <person name="Auch B."/>
            <person name="Kono T."/>
            <person name="Mallez S."/>
            <person name="Becker A."/>
            <person name="Gohl D.M."/>
            <person name="Silverstein K.A.T."/>
            <person name="Koren S."/>
            <person name="Bechman K.B."/>
            <person name="Herman A."/>
            <person name="Abrahante J.E."/>
            <person name="Garbe J."/>
        </authorList>
    </citation>
    <scope>NUCLEOTIDE SEQUENCE</scope>
    <source>
        <strain evidence="1">Duluth1</strain>
        <tissue evidence="1">Whole animal</tissue>
    </source>
</reference>
<comment type="caution">
    <text evidence="1">The sequence shown here is derived from an EMBL/GenBank/DDBJ whole genome shotgun (WGS) entry which is preliminary data.</text>
</comment>
<keyword evidence="2" id="KW-1185">Reference proteome</keyword>
<accession>A0A9D4KLP9</accession>
<name>A0A9D4KLP9_DREPO</name>
<proteinExistence type="predicted"/>
<dbReference type="AlphaFoldDB" id="A0A9D4KLP9"/>
<dbReference type="EMBL" id="JAIWYP010000004">
    <property type="protein sequence ID" value="KAH3841557.1"/>
    <property type="molecule type" value="Genomic_DNA"/>
</dbReference>